<keyword evidence="2" id="KW-0732">Signal</keyword>
<evidence type="ECO:0000256" key="1">
    <source>
        <dbReference type="SAM" id="MobiDB-lite"/>
    </source>
</evidence>
<name>A0ABQ3RG82_STRRR</name>
<keyword evidence="4" id="KW-1185">Reference proteome</keyword>
<organism evidence="3 4">
    <name type="scientific">Streptomyces rubradiris</name>
    <name type="common">Streptomyces achromogenes subsp. rubradiris</name>
    <dbReference type="NCBI Taxonomy" id="285531"/>
    <lineage>
        <taxon>Bacteria</taxon>
        <taxon>Bacillati</taxon>
        <taxon>Actinomycetota</taxon>
        <taxon>Actinomycetes</taxon>
        <taxon>Kitasatosporales</taxon>
        <taxon>Streptomycetaceae</taxon>
        <taxon>Streptomyces</taxon>
    </lineage>
</organism>
<feature type="signal peptide" evidence="2">
    <location>
        <begin position="1"/>
        <end position="28"/>
    </location>
</feature>
<dbReference type="Proteomes" id="UP000646738">
    <property type="component" value="Unassembled WGS sequence"/>
</dbReference>
<evidence type="ECO:0000313" key="3">
    <source>
        <dbReference type="EMBL" id="GHI54812.1"/>
    </source>
</evidence>
<evidence type="ECO:0000313" key="4">
    <source>
        <dbReference type="Proteomes" id="UP000646738"/>
    </source>
</evidence>
<protein>
    <submittedName>
        <fullName evidence="3">Uncharacterized protein</fullName>
    </submittedName>
</protein>
<feature type="chain" id="PRO_5045354617" evidence="2">
    <location>
        <begin position="29"/>
        <end position="667"/>
    </location>
</feature>
<feature type="region of interest" description="Disordered" evidence="1">
    <location>
        <begin position="217"/>
        <end position="241"/>
    </location>
</feature>
<gene>
    <name evidence="3" type="ORF">Srubr_46580</name>
</gene>
<feature type="compositionally biased region" description="Low complexity" evidence="1">
    <location>
        <begin position="219"/>
        <end position="229"/>
    </location>
</feature>
<reference evidence="4" key="1">
    <citation type="submission" date="2023-07" db="EMBL/GenBank/DDBJ databases">
        <title>Whole genome shotgun sequence of Streptomyces achromogenes subsp. rubradiris NBRC 14000.</title>
        <authorList>
            <person name="Komaki H."/>
            <person name="Tamura T."/>
        </authorList>
    </citation>
    <scope>NUCLEOTIDE SEQUENCE [LARGE SCALE GENOMIC DNA]</scope>
    <source>
        <strain evidence="4">NBRC 14000</strain>
    </source>
</reference>
<dbReference type="RefSeq" id="WP_229926806.1">
    <property type="nucleotide sequence ID" value="NZ_BNCB01000013.1"/>
</dbReference>
<proteinExistence type="predicted"/>
<feature type="region of interest" description="Disordered" evidence="1">
    <location>
        <begin position="29"/>
        <end position="86"/>
    </location>
</feature>
<accession>A0ABQ3RG82</accession>
<sequence length="667" mass="72720">MRRHKRRWGVAVLGTALLTLGGIIPANASTEPAPGTNRLGLPPSATPAAAEQQKKMKSSAAAAGPGIPQSGKTPEAGPRWEKSGDKWQVRAAEVTLRNTVTDPDKDTADLTFDVWTVDAAGKPKAHVDTTNANSYGTPVSAYVASGSKASVTIDYGFLKPGWTYAFRTSAYDGAHYEREWSPWATFTVAPYVTFPQKPETTSTIDPKAQEIQTVNRTEPGAAVPLPLAPARKDEPSPCGKPDAEGNKLCWEFKKPEKDSKSSLAPPALPGRQYDLLPWCQDQADNGVYMTRTDACMRDLGEGTLIFVDTDPKKPALGIATFDFEQRIKAYPTKSESGSDFAEFDQQMIVIPKFIDPKLQIVRLKWEIGSSCKSCVTTQPVWKDEYGQTDADLWFTPAPTDMGHPVYGTSQTRWTGTGKETIDLSWKVTATVDAGGNPATADFGGTGIDSVRELAPRCDDYNKGVAPGCVLPYFKLKWTVDTNKYPAAGGYYWLMQERMKDHAGAQRWDSLLSYLGPDTMVKNAQGKTWTSDDSRYQICGKKWNPHKVPAAVGSTDCDEYAMASTHQSGGFPKSLNKVTDGSECGAVYTDVVSGNFGLLSDVGQDPYTLNYSEKCGRGSISSDQNRNAFKGFPAPAWRMLDGDEFFVDTPGFNHCARGIVTCDWKKIS</sequence>
<feature type="compositionally biased region" description="Basic and acidic residues" evidence="1">
    <location>
        <begin position="230"/>
        <end position="241"/>
    </location>
</feature>
<dbReference type="EMBL" id="BNEA01000015">
    <property type="protein sequence ID" value="GHI54812.1"/>
    <property type="molecule type" value="Genomic_DNA"/>
</dbReference>
<comment type="caution">
    <text evidence="3">The sequence shown here is derived from an EMBL/GenBank/DDBJ whole genome shotgun (WGS) entry which is preliminary data.</text>
</comment>
<evidence type="ECO:0000256" key="2">
    <source>
        <dbReference type="SAM" id="SignalP"/>
    </source>
</evidence>